<dbReference type="RefSeq" id="WP_075012182.1">
    <property type="nucleotide sequence ID" value="NZ_FOWE01000002.1"/>
</dbReference>
<dbReference type="SUPFAM" id="SSF53474">
    <property type="entry name" value="alpha/beta-Hydrolases"/>
    <property type="match status" value="1"/>
</dbReference>
<dbReference type="GO" id="GO:0047372">
    <property type="term" value="F:monoacylglycerol lipase activity"/>
    <property type="evidence" value="ECO:0007669"/>
    <property type="project" value="TreeGrafter"/>
</dbReference>
<dbReference type="PANTHER" id="PTHR43798:SF5">
    <property type="entry name" value="MONOACYLGLYCEROL LIPASE ABHD6"/>
    <property type="match status" value="1"/>
</dbReference>
<dbReference type="Proteomes" id="UP000183642">
    <property type="component" value="Unassembled WGS sequence"/>
</dbReference>
<dbReference type="InterPro" id="IPR050266">
    <property type="entry name" value="AB_hydrolase_sf"/>
</dbReference>
<name>A0A1I5DEY4_9ACTN</name>
<dbReference type="GO" id="GO:0016020">
    <property type="term" value="C:membrane"/>
    <property type="evidence" value="ECO:0007669"/>
    <property type="project" value="TreeGrafter"/>
</dbReference>
<dbReference type="EMBL" id="FOWE01000002">
    <property type="protein sequence ID" value="SFN97743.1"/>
    <property type="molecule type" value="Genomic_DNA"/>
</dbReference>
<keyword evidence="4" id="KW-1185">Reference proteome</keyword>
<evidence type="ECO:0000313" key="4">
    <source>
        <dbReference type="Proteomes" id="UP000183642"/>
    </source>
</evidence>
<feature type="region of interest" description="Disordered" evidence="1">
    <location>
        <begin position="260"/>
        <end position="290"/>
    </location>
</feature>
<feature type="domain" description="AB hydrolase-1" evidence="2">
    <location>
        <begin position="15"/>
        <end position="247"/>
    </location>
</feature>
<accession>A0A1I5DEY4</accession>
<evidence type="ECO:0000256" key="1">
    <source>
        <dbReference type="SAM" id="MobiDB-lite"/>
    </source>
</evidence>
<dbReference type="InterPro" id="IPR000073">
    <property type="entry name" value="AB_hydrolase_1"/>
</dbReference>
<dbReference type="GO" id="GO:0046464">
    <property type="term" value="P:acylglycerol catabolic process"/>
    <property type="evidence" value="ECO:0007669"/>
    <property type="project" value="TreeGrafter"/>
</dbReference>
<protein>
    <submittedName>
        <fullName evidence="3">Pimeloyl-ACP methyl ester carboxylesterase</fullName>
    </submittedName>
</protein>
<dbReference type="Pfam" id="PF00561">
    <property type="entry name" value="Abhydrolase_1"/>
    <property type="match status" value="1"/>
</dbReference>
<evidence type="ECO:0000313" key="3">
    <source>
        <dbReference type="EMBL" id="SFN97743.1"/>
    </source>
</evidence>
<reference evidence="4" key="1">
    <citation type="submission" date="2016-10" db="EMBL/GenBank/DDBJ databases">
        <authorList>
            <person name="Varghese N."/>
            <person name="Submissions S."/>
        </authorList>
    </citation>
    <scope>NUCLEOTIDE SEQUENCE [LARGE SCALE GENOMIC DNA]</scope>
    <source>
        <strain evidence="4">DSM 43161</strain>
    </source>
</reference>
<dbReference type="AlphaFoldDB" id="A0A1I5DEY4"/>
<dbReference type="InterPro" id="IPR029058">
    <property type="entry name" value="AB_hydrolase_fold"/>
</dbReference>
<sequence>MRELLSVSRAGSGEPLLLLHGMGSSRRDFAAVLPLLTGRFDVIDADLPGVGGSPALEVRPTVAAITDAVERTLDAEGVDRVHVLGNSLGGRVALELARRGRARSVVAIGPSGLNVLPERILQGSGMALARVVMRIGAPLVAPLSRSALGRAALLAPLKVRPWDTSVDEAIGAREGFADSRDYWRTLLWGLLLDVPLGLDRIDCPVTLAQGVADWIASGQTYRYLPLVPGSRFVLLLWAGHAPQSDRPRTIVRLVEETAARAAAVPAVEQVSAPPRRSGTRTGTGRRPSPR</sequence>
<proteinExistence type="predicted"/>
<evidence type="ECO:0000259" key="2">
    <source>
        <dbReference type="Pfam" id="PF00561"/>
    </source>
</evidence>
<gene>
    <name evidence="3" type="ORF">SAMN05660359_00730</name>
</gene>
<organism evidence="3 4">
    <name type="scientific">Geodermatophilus obscurus</name>
    <dbReference type="NCBI Taxonomy" id="1861"/>
    <lineage>
        <taxon>Bacteria</taxon>
        <taxon>Bacillati</taxon>
        <taxon>Actinomycetota</taxon>
        <taxon>Actinomycetes</taxon>
        <taxon>Geodermatophilales</taxon>
        <taxon>Geodermatophilaceae</taxon>
        <taxon>Geodermatophilus</taxon>
    </lineage>
</organism>
<dbReference type="PANTHER" id="PTHR43798">
    <property type="entry name" value="MONOACYLGLYCEROL LIPASE"/>
    <property type="match status" value="1"/>
</dbReference>
<dbReference type="Gene3D" id="3.40.50.1820">
    <property type="entry name" value="alpha/beta hydrolase"/>
    <property type="match status" value="1"/>
</dbReference>